<sequence>MHRFAPLLLTISVGCTRSVAVEDIQVSDMVAPSTTAYEPGLDDWPGWRGPLRNGLTTSSPPPLNWSPTENVVWKASVPGRGHASPVVVKDRVLLSSAEESEERQLLVAFDRETGAEAWRVTLHEGGFPSAGEVHQKGTDANGTVASDGERIYVAHLNSDSIVASAVDWDGKIIWQTTLGPFRSKFGYAPSPTLYGSYVIFAADNWGGGYLAAVNRETGEIAWRKQRSSTSTYSSPTVARVAGRDQLLISGDNQVASYDPATGESLWSCRGASEATCGTLVWDEDLVFASGGFPGQQTLAVRADGTSEILWSNQVKIYEPSLLVVGQELYGTSDQGIVYCWDSRTGEERWRKRVGGSFSASPIVCEGLIYAQKASGELIVFRASPEGYEEVASNRLGDETLASPALCGGRLYLRVVSWDGDDRHEHLYCIADTEGGAIPR</sequence>
<dbReference type="InterPro" id="IPR015943">
    <property type="entry name" value="WD40/YVTN_repeat-like_dom_sf"/>
</dbReference>
<dbReference type="InterPro" id="IPR002372">
    <property type="entry name" value="PQQ_rpt_dom"/>
</dbReference>
<dbReference type="SMART" id="SM00564">
    <property type="entry name" value="PQQ"/>
    <property type="match status" value="4"/>
</dbReference>
<accession>A0A5C6A5J0</accession>
<dbReference type="RefSeq" id="WP_146446069.1">
    <property type="nucleotide sequence ID" value="NZ_SJPR01000005.1"/>
</dbReference>
<dbReference type="InterPro" id="IPR018391">
    <property type="entry name" value="PQQ_b-propeller_rpt"/>
</dbReference>
<name>A0A5C6A5J0_9BACT</name>
<proteinExistence type="predicted"/>
<dbReference type="Gene3D" id="2.40.10.480">
    <property type="match status" value="1"/>
</dbReference>
<dbReference type="InterPro" id="IPR011047">
    <property type="entry name" value="Quinoprotein_ADH-like_sf"/>
</dbReference>
<reference evidence="2 3" key="1">
    <citation type="submission" date="2019-02" db="EMBL/GenBank/DDBJ databases">
        <title>Deep-cultivation of Planctomycetes and their phenomic and genomic characterization uncovers novel biology.</title>
        <authorList>
            <person name="Wiegand S."/>
            <person name="Jogler M."/>
            <person name="Boedeker C."/>
            <person name="Pinto D."/>
            <person name="Vollmers J."/>
            <person name="Rivas-Marin E."/>
            <person name="Kohn T."/>
            <person name="Peeters S.H."/>
            <person name="Heuer A."/>
            <person name="Rast P."/>
            <person name="Oberbeckmann S."/>
            <person name="Bunk B."/>
            <person name="Jeske O."/>
            <person name="Meyerdierks A."/>
            <person name="Storesund J.E."/>
            <person name="Kallscheuer N."/>
            <person name="Luecker S."/>
            <person name="Lage O.M."/>
            <person name="Pohl T."/>
            <person name="Merkel B.J."/>
            <person name="Hornburger P."/>
            <person name="Mueller R.-W."/>
            <person name="Bruemmer F."/>
            <person name="Labrenz M."/>
            <person name="Spormann A.M."/>
            <person name="Op Den Camp H."/>
            <person name="Overmann J."/>
            <person name="Amann R."/>
            <person name="Jetten M.S.M."/>
            <person name="Mascher T."/>
            <person name="Medema M.H."/>
            <person name="Devos D.P."/>
            <person name="Kaster A.-K."/>
            <person name="Ovreas L."/>
            <person name="Rohde M."/>
            <person name="Galperin M.Y."/>
            <person name="Jogler C."/>
        </authorList>
    </citation>
    <scope>NUCLEOTIDE SEQUENCE [LARGE SCALE GENOMIC DNA]</scope>
    <source>
        <strain evidence="2 3">Pla108</strain>
    </source>
</reference>
<dbReference type="Pfam" id="PF13360">
    <property type="entry name" value="PQQ_2"/>
    <property type="match status" value="1"/>
</dbReference>
<dbReference type="EMBL" id="SJPR01000005">
    <property type="protein sequence ID" value="TWT95214.1"/>
    <property type="molecule type" value="Genomic_DNA"/>
</dbReference>
<dbReference type="PANTHER" id="PTHR34512">
    <property type="entry name" value="CELL SURFACE PROTEIN"/>
    <property type="match status" value="1"/>
</dbReference>
<evidence type="ECO:0000313" key="2">
    <source>
        <dbReference type="EMBL" id="TWT95214.1"/>
    </source>
</evidence>
<gene>
    <name evidence="2" type="ORF">Pla108_33570</name>
</gene>
<dbReference type="Gene3D" id="2.130.10.10">
    <property type="entry name" value="YVTN repeat-like/Quinoprotein amine dehydrogenase"/>
    <property type="match status" value="1"/>
</dbReference>
<organism evidence="2 3">
    <name type="scientific">Botrimarina colliarenosi</name>
    <dbReference type="NCBI Taxonomy" id="2528001"/>
    <lineage>
        <taxon>Bacteria</taxon>
        <taxon>Pseudomonadati</taxon>
        <taxon>Planctomycetota</taxon>
        <taxon>Planctomycetia</taxon>
        <taxon>Pirellulales</taxon>
        <taxon>Lacipirellulaceae</taxon>
        <taxon>Botrimarina</taxon>
    </lineage>
</organism>
<feature type="domain" description="Pyrrolo-quinoline quinone repeat" evidence="1">
    <location>
        <begin position="104"/>
        <end position="350"/>
    </location>
</feature>
<dbReference type="PROSITE" id="PS51257">
    <property type="entry name" value="PROKAR_LIPOPROTEIN"/>
    <property type="match status" value="1"/>
</dbReference>
<comment type="caution">
    <text evidence="2">The sequence shown here is derived from an EMBL/GenBank/DDBJ whole genome shotgun (WGS) entry which is preliminary data.</text>
</comment>
<evidence type="ECO:0000259" key="1">
    <source>
        <dbReference type="Pfam" id="PF13360"/>
    </source>
</evidence>
<dbReference type="Proteomes" id="UP000317421">
    <property type="component" value="Unassembled WGS sequence"/>
</dbReference>
<evidence type="ECO:0000313" key="3">
    <source>
        <dbReference type="Proteomes" id="UP000317421"/>
    </source>
</evidence>
<protein>
    <submittedName>
        <fullName evidence="2">Outer membrane biogenesis protein BamB</fullName>
    </submittedName>
</protein>
<dbReference type="PANTHER" id="PTHR34512:SF30">
    <property type="entry name" value="OUTER MEMBRANE PROTEIN ASSEMBLY FACTOR BAMB"/>
    <property type="match status" value="1"/>
</dbReference>
<keyword evidence="3" id="KW-1185">Reference proteome</keyword>
<dbReference type="AlphaFoldDB" id="A0A5C6A5J0"/>
<dbReference type="SUPFAM" id="SSF50998">
    <property type="entry name" value="Quinoprotein alcohol dehydrogenase-like"/>
    <property type="match status" value="1"/>
</dbReference>
<dbReference type="OrthoDB" id="244732at2"/>